<dbReference type="Proteomes" id="UP000281553">
    <property type="component" value="Unassembled WGS sequence"/>
</dbReference>
<reference evidence="2 3" key="1">
    <citation type="submission" date="2018-11" db="EMBL/GenBank/DDBJ databases">
        <authorList>
            <consortium name="Pathogen Informatics"/>
        </authorList>
    </citation>
    <scope>NUCLEOTIDE SEQUENCE [LARGE SCALE GENOMIC DNA]</scope>
</reference>
<sequence length="97" mass="10633">MEAKLDAHVRVITLGLGSDPHVVLNALLNNQKVGPFHPAMANHRPGDPMELDRSSSMRSPDGPLDLIPQDRITVLRGHKSEVFICAWNPRCDMLASG</sequence>
<keyword evidence="3" id="KW-1185">Reference proteome</keyword>
<feature type="compositionally biased region" description="Basic and acidic residues" evidence="1">
    <location>
        <begin position="44"/>
        <end position="55"/>
    </location>
</feature>
<dbReference type="OrthoDB" id="6286704at2759"/>
<dbReference type="AlphaFoldDB" id="A0A3P7P5V1"/>
<evidence type="ECO:0000313" key="2">
    <source>
        <dbReference type="EMBL" id="VDN15749.1"/>
    </source>
</evidence>
<evidence type="ECO:0000313" key="3">
    <source>
        <dbReference type="Proteomes" id="UP000281553"/>
    </source>
</evidence>
<organism evidence="2 3">
    <name type="scientific">Dibothriocephalus latus</name>
    <name type="common">Fish tapeworm</name>
    <name type="synonym">Diphyllobothrium latum</name>
    <dbReference type="NCBI Taxonomy" id="60516"/>
    <lineage>
        <taxon>Eukaryota</taxon>
        <taxon>Metazoa</taxon>
        <taxon>Spiralia</taxon>
        <taxon>Lophotrochozoa</taxon>
        <taxon>Platyhelminthes</taxon>
        <taxon>Cestoda</taxon>
        <taxon>Eucestoda</taxon>
        <taxon>Diphyllobothriidea</taxon>
        <taxon>Diphyllobothriidae</taxon>
        <taxon>Dibothriocephalus</taxon>
    </lineage>
</organism>
<evidence type="ECO:0000256" key="1">
    <source>
        <dbReference type="SAM" id="MobiDB-lite"/>
    </source>
</evidence>
<dbReference type="InterPro" id="IPR015943">
    <property type="entry name" value="WD40/YVTN_repeat-like_dom_sf"/>
</dbReference>
<dbReference type="Gene3D" id="2.130.10.10">
    <property type="entry name" value="YVTN repeat-like/Quinoprotein amine dehydrogenase"/>
    <property type="match status" value="1"/>
</dbReference>
<feature type="region of interest" description="Disordered" evidence="1">
    <location>
        <begin position="37"/>
        <end position="65"/>
    </location>
</feature>
<gene>
    <name evidence="2" type="ORF">DILT_LOCUS11580</name>
</gene>
<accession>A0A3P7P5V1</accession>
<protein>
    <submittedName>
        <fullName evidence="2">Uncharacterized protein</fullName>
    </submittedName>
</protein>
<dbReference type="EMBL" id="UYRU01063503">
    <property type="protein sequence ID" value="VDN15749.1"/>
    <property type="molecule type" value="Genomic_DNA"/>
</dbReference>
<name>A0A3P7P5V1_DIBLA</name>
<proteinExistence type="predicted"/>